<dbReference type="InterPro" id="IPR020894">
    <property type="entry name" value="Cadherin_CS"/>
</dbReference>
<comment type="subcellular location">
    <subcellularLocation>
        <location evidence="1">Membrane</location>
        <topology evidence="1">Single-pass membrane protein</topology>
    </subcellularLocation>
</comment>
<organism evidence="10 11">
    <name type="scientific">Batillaria attramentaria</name>
    <dbReference type="NCBI Taxonomy" id="370345"/>
    <lineage>
        <taxon>Eukaryota</taxon>
        <taxon>Metazoa</taxon>
        <taxon>Spiralia</taxon>
        <taxon>Lophotrochozoa</taxon>
        <taxon>Mollusca</taxon>
        <taxon>Gastropoda</taxon>
        <taxon>Caenogastropoda</taxon>
        <taxon>Sorbeoconcha</taxon>
        <taxon>Cerithioidea</taxon>
        <taxon>Batillariidae</taxon>
        <taxon>Batillaria</taxon>
    </lineage>
</organism>
<dbReference type="PANTHER" id="PTHR24028">
    <property type="entry name" value="CADHERIN-87A"/>
    <property type="match status" value="1"/>
</dbReference>
<evidence type="ECO:0000256" key="7">
    <source>
        <dbReference type="ARBA" id="ARBA00023180"/>
    </source>
</evidence>
<comment type="caution">
    <text evidence="10">The sequence shown here is derived from an EMBL/GenBank/DDBJ whole genome shotgun (WGS) entry which is preliminary data.</text>
</comment>
<keyword evidence="11" id="KW-1185">Reference proteome</keyword>
<dbReference type="EMBL" id="JACVVK020000444">
    <property type="protein sequence ID" value="KAK7474195.1"/>
    <property type="molecule type" value="Genomic_DNA"/>
</dbReference>
<proteinExistence type="predicted"/>
<evidence type="ECO:0000256" key="8">
    <source>
        <dbReference type="PROSITE-ProRule" id="PRU00043"/>
    </source>
</evidence>
<dbReference type="PROSITE" id="PS50268">
    <property type="entry name" value="CADHERIN_2"/>
    <property type="match status" value="1"/>
</dbReference>
<dbReference type="PANTHER" id="PTHR24028:SF328">
    <property type="entry name" value="CADHERIN-3"/>
    <property type="match status" value="1"/>
</dbReference>
<dbReference type="PRINTS" id="PR00205">
    <property type="entry name" value="CADHERIN"/>
</dbReference>
<keyword evidence="2" id="KW-0812">Transmembrane</keyword>
<dbReference type="SUPFAM" id="SSF49313">
    <property type="entry name" value="Cadherin-like"/>
    <property type="match status" value="1"/>
</dbReference>
<accession>A0ABD0JHL7</accession>
<dbReference type="InterPro" id="IPR050174">
    <property type="entry name" value="Protocadherin/Cadherin-CA"/>
</dbReference>
<dbReference type="InterPro" id="IPR002126">
    <property type="entry name" value="Cadherin-like_dom"/>
</dbReference>
<name>A0ABD0JHL7_9CAEN</name>
<dbReference type="GO" id="GO:0016020">
    <property type="term" value="C:membrane"/>
    <property type="evidence" value="ECO:0007669"/>
    <property type="project" value="UniProtKB-SubCell"/>
</dbReference>
<sequence length="221" mass="24332">MATTRTSRTGTLTVEVDVSDVNDNAPRFSKETFEMTVMETAPVGTIFGRLTASDGDVGPNGQLSFKFSLLTRAEVLELFQAQLHVWGESWWRRRSSTSPGRPTSAWWRSWTTEFPPQVSQAGLQIIVADAGNTATETRPDLADPVFGDQSAMLYEDVQLGTFRGLPQSRGQDDGFRGRGDLLQSGASLLTPEPGEQRYGIVVTKSLDRETQQELNATIAWS</sequence>
<evidence type="ECO:0000259" key="9">
    <source>
        <dbReference type="PROSITE" id="PS50268"/>
    </source>
</evidence>
<feature type="domain" description="Cadherin" evidence="9">
    <location>
        <begin position="9"/>
        <end position="28"/>
    </location>
</feature>
<keyword evidence="7" id="KW-0325">Glycoprotein</keyword>
<evidence type="ECO:0000256" key="2">
    <source>
        <dbReference type="ARBA" id="ARBA00022692"/>
    </source>
</evidence>
<protein>
    <recommendedName>
        <fullName evidence="9">Cadherin domain-containing protein</fullName>
    </recommendedName>
</protein>
<dbReference type="PROSITE" id="PS00232">
    <property type="entry name" value="CADHERIN_1"/>
    <property type="match status" value="1"/>
</dbReference>
<evidence type="ECO:0000256" key="5">
    <source>
        <dbReference type="ARBA" id="ARBA00022989"/>
    </source>
</evidence>
<dbReference type="Gene3D" id="2.60.40.60">
    <property type="entry name" value="Cadherins"/>
    <property type="match status" value="2"/>
</dbReference>
<dbReference type="GO" id="GO:0005509">
    <property type="term" value="F:calcium ion binding"/>
    <property type="evidence" value="ECO:0007669"/>
    <property type="project" value="UniProtKB-UniRule"/>
</dbReference>
<reference evidence="10 11" key="1">
    <citation type="journal article" date="2023" name="Sci. Data">
        <title>Genome assembly of the Korean intertidal mud-creeper Batillaria attramentaria.</title>
        <authorList>
            <person name="Patra A.K."/>
            <person name="Ho P.T."/>
            <person name="Jun S."/>
            <person name="Lee S.J."/>
            <person name="Kim Y."/>
            <person name="Won Y.J."/>
        </authorList>
    </citation>
    <scope>NUCLEOTIDE SEQUENCE [LARGE SCALE GENOMIC DNA]</scope>
    <source>
        <strain evidence="10">Wonlab-2016</strain>
    </source>
</reference>
<keyword evidence="4 8" id="KW-0106">Calcium</keyword>
<keyword evidence="5" id="KW-1133">Transmembrane helix</keyword>
<keyword evidence="6" id="KW-0472">Membrane</keyword>
<keyword evidence="3" id="KW-0677">Repeat</keyword>
<dbReference type="InterPro" id="IPR015919">
    <property type="entry name" value="Cadherin-like_sf"/>
</dbReference>
<dbReference type="Proteomes" id="UP001519460">
    <property type="component" value="Unassembled WGS sequence"/>
</dbReference>
<evidence type="ECO:0000256" key="3">
    <source>
        <dbReference type="ARBA" id="ARBA00022737"/>
    </source>
</evidence>
<evidence type="ECO:0000313" key="11">
    <source>
        <dbReference type="Proteomes" id="UP001519460"/>
    </source>
</evidence>
<dbReference type="CDD" id="cd11304">
    <property type="entry name" value="Cadherin_repeat"/>
    <property type="match status" value="1"/>
</dbReference>
<gene>
    <name evidence="10" type="ORF">BaRGS_00034544</name>
</gene>
<evidence type="ECO:0000256" key="6">
    <source>
        <dbReference type="ARBA" id="ARBA00023136"/>
    </source>
</evidence>
<evidence type="ECO:0000256" key="1">
    <source>
        <dbReference type="ARBA" id="ARBA00004167"/>
    </source>
</evidence>
<evidence type="ECO:0000256" key="4">
    <source>
        <dbReference type="ARBA" id="ARBA00022837"/>
    </source>
</evidence>
<evidence type="ECO:0000313" key="10">
    <source>
        <dbReference type="EMBL" id="KAK7474195.1"/>
    </source>
</evidence>
<dbReference type="AlphaFoldDB" id="A0ABD0JHL7"/>